<name>A0ABM9SEV0_9PROT</name>
<dbReference type="PANTHER" id="PTHR45766">
    <property type="entry name" value="DNA ANNEALING HELICASE AND ENDONUCLEASE ZRANB3 FAMILY MEMBER"/>
    <property type="match status" value="1"/>
</dbReference>
<evidence type="ECO:0000259" key="6">
    <source>
        <dbReference type="PROSITE" id="PS50943"/>
    </source>
</evidence>
<evidence type="ECO:0000313" key="9">
    <source>
        <dbReference type="EMBL" id="BDG74396.1"/>
    </source>
</evidence>
<dbReference type="SMART" id="SM00530">
    <property type="entry name" value="HTH_XRE"/>
    <property type="match status" value="1"/>
</dbReference>
<feature type="domain" description="Helicase ATP-binding" evidence="7">
    <location>
        <begin position="128"/>
        <end position="315"/>
    </location>
</feature>
<dbReference type="Gene3D" id="1.10.260.40">
    <property type="entry name" value="lambda repressor-like DNA-binding domains"/>
    <property type="match status" value="1"/>
</dbReference>
<evidence type="ECO:0000256" key="3">
    <source>
        <dbReference type="ARBA" id="ARBA00022806"/>
    </source>
</evidence>
<evidence type="ECO:0000256" key="2">
    <source>
        <dbReference type="ARBA" id="ARBA00022801"/>
    </source>
</evidence>
<dbReference type="InterPro" id="IPR006935">
    <property type="entry name" value="Helicase/UvrB_N"/>
</dbReference>
<gene>
    <name evidence="9" type="ORF">Rmf_43250</name>
</gene>
<dbReference type="SMART" id="SM00487">
    <property type="entry name" value="DEXDc"/>
    <property type="match status" value="1"/>
</dbReference>
<dbReference type="Gene3D" id="3.40.50.10810">
    <property type="entry name" value="Tandem AAA-ATPase domain"/>
    <property type="match status" value="1"/>
</dbReference>
<dbReference type="InterPro" id="IPR038718">
    <property type="entry name" value="SNF2-like_sf"/>
</dbReference>
<dbReference type="Proteomes" id="UP000831327">
    <property type="component" value="Chromosome"/>
</dbReference>
<keyword evidence="3 9" id="KW-0347">Helicase</keyword>
<dbReference type="Pfam" id="PF13020">
    <property type="entry name" value="NOV_C"/>
    <property type="match status" value="1"/>
</dbReference>
<evidence type="ECO:0000256" key="4">
    <source>
        <dbReference type="ARBA" id="ARBA00022840"/>
    </source>
</evidence>
<dbReference type="EMBL" id="AP025637">
    <property type="protein sequence ID" value="BDG74396.1"/>
    <property type="molecule type" value="Genomic_DNA"/>
</dbReference>
<dbReference type="InterPro" id="IPR057342">
    <property type="entry name" value="DEXDc_RapA"/>
</dbReference>
<feature type="domain" description="Helicase C-terminal" evidence="8">
    <location>
        <begin position="516"/>
        <end position="681"/>
    </location>
</feature>
<feature type="domain" description="Rhodanese" evidence="5">
    <location>
        <begin position="513"/>
        <end position="578"/>
    </location>
</feature>
<organism evidence="9 10">
    <name type="scientific">Roseomonas fluvialis</name>
    <dbReference type="NCBI Taxonomy" id="1750527"/>
    <lineage>
        <taxon>Bacteria</taxon>
        <taxon>Pseudomonadati</taxon>
        <taxon>Pseudomonadota</taxon>
        <taxon>Alphaproteobacteria</taxon>
        <taxon>Acetobacterales</taxon>
        <taxon>Roseomonadaceae</taxon>
        <taxon>Roseomonas</taxon>
    </lineage>
</organism>
<dbReference type="SUPFAM" id="SSF52540">
    <property type="entry name" value="P-loop containing nucleoside triphosphate hydrolases"/>
    <property type="match status" value="2"/>
</dbReference>
<dbReference type="Pfam" id="PF01381">
    <property type="entry name" value="HTH_3"/>
    <property type="match status" value="1"/>
</dbReference>
<evidence type="ECO:0000259" key="8">
    <source>
        <dbReference type="PROSITE" id="PS51194"/>
    </source>
</evidence>
<dbReference type="Pfam" id="PF04851">
    <property type="entry name" value="ResIII"/>
    <property type="match status" value="1"/>
</dbReference>
<keyword evidence="10" id="KW-1185">Reference proteome</keyword>
<dbReference type="InterPro" id="IPR001763">
    <property type="entry name" value="Rhodanese-like_dom"/>
</dbReference>
<reference evidence="9 10" key="1">
    <citation type="journal article" date="2016" name="Microbes Environ.">
        <title>Phylogenetically diverse aerobic anoxygenic phototrophic bacteria isolated from epilithic biofilms in Tama river, Japan.</title>
        <authorList>
            <person name="Hirose S."/>
            <person name="Matsuura K."/>
            <person name="Haruta S."/>
        </authorList>
    </citation>
    <scope>NUCLEOTIDE SEQUENCE [LARGE SCALE GENOMIC DNA]</scope>
    <source>
        <strain evidence="9 10">S08</strain>
    </source>
</reference>
<keyword evidence="4" id="KW-0067">ATP-binding</keyword>
<dbReference type="InterPro" id="IPR024975">
    <property type="entry name" value="NOV_C"/>
</dbReference>
<protein>
    <submittedName>
        <fullName evidence="9">Helicase</fullName>
    </submittedName>
</protein>
<dbReference type="CDD" id="cd18011">
    <property type="entry name" value="DEXDc_RapA"/>
    <property type="match status" value="1"/>
</dbReference>
<dbReference type="PROSITE" id="PS50943">
    <property type="entry name" value="HTH_CROC1"/>
    <property type="match status" value="1"/>
</dbReference>
<dbReference type="InterPro" id="IPR014001">
    <property type="entry name" value="Helicase_ATP-bd"/>
</dbReference>
<feature type="domain" description="HTH cro/C1-type" evidence="6">
    <location>
        <begin position="14"/>
        <end position="45"/>
    </location>
</feature>
<dbReference type="InterPro" id="IPR010982">
    <property type="entry name" value="Lambda_DNA-bd_dom_sf"/>
</dbReference>
<evidence type="ECO:0000313" key="10">
    <source>
        <dbReference type="Proteomes" id="UP000831327"/>
    </source>
</evidence>
<keyword evidence="1" id="KW-0547">Nucleotide-binding</keyword>
<dbReference type="Pfam" id="PF00271">
    <property type="entry name" value="Helicase_C"/>
    <property type="match status" value="1"/>
</dbReference>
<dbReference type="CDD" id="cd18793">
    <property type="entry name" value="SF2_C_SNF"/>
    <property type="match status" value="1"/>
</dbReference>
<dbReference type="SUPFAM" id="SSF47413">
    <property type="entry name" value="lambda repressor-like DNA-binding domains"/>
    <property type="match status" value="1"/>
</dbReference>
<proteinExistence type="predicted"/>
<dbReference type="PROSITE" id="PS50206">
    <property type="entry name" value="RHODANESE_3"/>
    <property type="match status" value="1"/>
</dbReference>
<dbReference type="PROSITE" id="PS51192">
    <property type="entry name" value="HELICASE_ATP_BIND_1"/>
    <property type="match status" value="1"/>
</dbReference>
<dbReference type="SMART" id="SM00490">
    <property type="entry name" value="HELICc"/>
    <property type="match status" value="1"/>
</dbReference>
<evidence type="ECO:0000259" key="7">
    <source>
        <dbReference type="PROSITE" id="PS51192"/>
    </source>
</evidence>
<accession>A0ABM9SEV0</accession>
<dbReference type="InterPro" id="IPR001387">
    <property type="entry name" value="Cro/C1-type_HTH"/>
</dbReference>
<dbReference type="InterPro" id="IPR001650">
    <property type="entry name" value="Helicase_C-like"/>
</dbReference>
<dbReference type="PANTHER" id="PTHR45766:SF6">
    <property type="entry name" value="SWI_SNF-RELATED MATRIX-ASSOCIATED ACTIN-DEPENDENT REGULATOR OF CHROMATIN SUBFAMILY A-LIKE PROTEIN 1"/>
    <property type="match status" value="1"/>
</dbReference>
<dbReference type="CDD" id="cd00093">
    <property type="entry name" value="HTH_XRE"/>
    <property type="match status" value="1"/>
</dbReference>
<sequence length="1173" mass="129534">MCYMATADNYPDDIRQLRKSLGLTQAAFAALLGVTNVTVSRWESGAFVPDKRAITGIKALADQNRVKPEIPPGPARTPELDFTADPNAVAAVAEAARLSFGHLASPTFATEVSLIDPLPHQRVAVYEHLLAQWPLRFLLADDAGAGKTIMTGLAVQELRTRRLARRVLVVAPAGLLGNWEREMRSLFRIRAKAIRSADLARGNPFLGPESDFIVVSIDTLRSPRMFDALRQAGAGGHPYDLVVVDEAHKLAADRDPDMRVIKRERYLLGEALAGTPSKPEWDLGWKAPSLLLLTATPHMGKEYPYFALWRLLDPDSFTTPEALRAFPPERRARHFIRRTKEEMVTLDGRPLYPARRCDTLGFDLSPPERDLYDGATSYIRTLYNSASGLNRSAARLAMAVFQRRLASSTAALRASLRRRSERLSAMIALVEADGPEALQRAQDIAARRATDQGDLLDRTTADEDAADGGEAHEAAEATALDATTATTLAELIVERDTVDDLVQQADAILKRGNEAKFDKLLETMRDPRFRDEKLLIFTEHRDTANYLSDRLEAIGYTGQVAQLHGGMDYVERDRQVASFRTPHADGGAKYLVGTDAAGEGVNLQFCWLMVNYDIPWNPARLEQRMGRIHRYGQKKEQVFIANLVASDTREGRVMGTLLRKLEEIRQALGSDKVFDVIGRLFENVPLRTYLERSMEGEDVTETLGGQLTSEQARALLARERAVYGPGGDVKSLLPRMQEDIERERYLRLMPGYMQSLVERAAPLLDLRMVPDAAGATFHLAASARGALDPLTSALESYPAEVQDRMTFIRPGPGEAAIWLHPGEPVFDALAERIAERFGNEALRGGVFVDPTATEDWLFHLATVPILGGPDRRVIDLRLVALRQAASGAIEPCAVEHLLLLRPAPGLAPGAYQAARASRMLAEDAARYLREIEAVRVIGEHRDRLLTDLPERRRLIAVGFGQHEVELLRRRKSLKEAVEAGRAQATMEFEAVKGQLAALKAAREAKLAYIDAEPDAIALGDIRFLAHALVVPSFDTAEKEQHEERIETAAMRFAMAYEKSFGAAVRDVSKPALARLAGLGDWPGFDVLSQRDAEGNRCIEVKGRAGAGDVALQANEWAKAANLRDRYWLYVVLGCASASPTLLRIQDPFGRLTGAHRGDMTLRLGDLRAAAEQD</sequence>
<dbReference type="InterPro" id="IPR049730">
    <property type="entry name" value="SNF2/RAD54-like_C"/>
</dbReference>
<dbReference type="InterPro" id="IPR027417">
    <property type="entry name" value="P-loop_NTPase"/>
</dbReference>
<evidence type="ECO:0000259" key="5">
    <source>
        <dbReference type="PROSITE" id="PS50206"/>
    </source>
</evidence>
<dbReference type="GO" id="GO:0004386">
    <property type="term" value="F:helicase activity"/>
    <property type="evidence" value="ECO:0007669"/>
    <property type="project" value="UniProtKB-KW"/>
</dbReference>
<dbReference type="Gene3D" id="3.40.50.300">
    <property type="entry name" value="P-loop containing nucleotide triphosphate hydrolases"/>
    <property type="match status" value="1"/>
</dbReference>
<keyword evidence="2" id="KW-0378">Hydrolase</keyword>
<evidence type="ECO:0000256" key="1">
    <source>
        <dbReference type="ARBA" id="ARBA00022741"/>
    </source>
</evidence>
<dbReference type="PROSITE" id="PS51194">
    <property type="entry name" value="HELICASE_CTER"/>
    <property type="match status" value="1"/>
</dbReference>